<reference evidence="6 7" key="1">
    <citation type="journal article" date="2015" name="J. Microbiol.">
        <title>Sphingosinicella ginsenosidimutans sp. nov., with ginsenoside converting activity.</title>
        <authorList>
            <person name="Kim J.K."/>
            <person name="Kang M.S."/>
            <person name="Park S.C."/>
            <person name="Kim K.M."/>
            <person name="Choi K."/>
            <person name="Yoon M.H."/>
            <person name="Im W.T."/>
        </authorList>
    </citation>
    <scope>NUCLEOTIDE SEQUENCE [LARGE SCALE GENOMIC DNA]</scope>
    <source>
        <strain evidence="6 7">BS-11</strain>
    </source>
</reference>
<dbReference type="OrthoDB" id="7388552at2"/>
<dbReference type="PANTHER" id="PTHR30629">
    <property type="entry name" value="PROPHAGE INTEGRASE"/>
    <property type="match status" value="1"/>
</dbReference>
<gene>
    <name evidence="6" type="ORF">FRZ32_07430</name>
</gene>
<dbReference type="InterPro" id="IPR002104">
    <property type="entry name" value="Integrase_catalytic"/>
</dbReference>
<sequence length="446" mass="50676">MLTDTKVRTAKPRPKSYKLADSNRLYLLVTPSGGKLWRWNYTYDGKQKSMAFGAYPVVLLADARGKRDEAVAILSEGRDPAIARKLQIEANIEAGRMTFERVAREWYENSKAQWAKIHASDVIRSLERDVFPTIGALPIAQLTPPLVLGVLREIEARGAIETAKRVRQRISAVFVYGIAQGIVENDPAEKLGKVLKPLRKGRQPAITDIERLRQMIKDAEEDNARPITRLALRFLALTAVRPSELRGARWAEFEDLDGRKPLWRIPAARMKGDLDRKEEPDGDHLVPLARQSIAVLRALWPLTGSCDLLFPSNRHTHRPMSENAIGYLLNRAGYHGHHVPHGFRAAFSTIMNEWAERQGKEHDRQVIDLMLAHVPKEKVEGAYNRAAYMPRRRELAQAWADMLLKGMPAPAVLVERPAKTTSEWSRRIVPKPVPRDFRFRRRSEAA</sequence>
<organism evidence="6 7">
    <name type="scientific">Allosphingosinicella ginsenosidimutans</name>
    <dbReference type="NCBI Taxonomy" id="1176539"/>
    <lineage>
        <taxon>Bacteria</taxon>
        <taxon>Pseudomonadati</taxon>
        <taxon>Pseudomonadota</taxon>
        <taxon>Alphaproteobacteria</taxon>
        <taxon>Sphingomonadales</taxon>
        <taxon>Sphingomonadaceae</taxon>
        <taxon>Allosphingosinicella</taxon>
    </lineage>
</organism>
<dbReference type="Pfam" id="PF00589">
    <property type="entry name" value="Phage_integrase"/>
    <property type="match status" value="1"/>
</dbReference>
<comment type="caution">
    <text evidence="6">The sequence shown here is derived from an EMBL/GenBank/DDBJ whole genome shotgun (WGS) entry which is preliminary data.</text>
</comment>
<dbReference type="GO" id="GO:0006310">
    <property type="term" value="P:DNA recombination"/>
    <property type="evidence" value="ECO:0007669"/>
    <property type="project" value="UniProtKB-KW"/>
</dbReference>
<comment type="similarity">
    <text evidence="1">Belongs to the 'phage' integrase family.</text>
</comment>
<dbReference type="PANTHER" id="PTHR30629:SF2">
    <property type="entry name" value="PROPHAGE INTEGRASE INTS-RELATED"/>
    <property type="match status" value="1"/>
</dbReference>
<dbReference type="Pfam" id="PF22022">
    <property type="entry name" value="Phage_int_M"/>
    <property type="match status" value="1"/>
</dbReference>
<evidence type="ECO:0000256" key="2">
    <source>
        <dbReference type="ARBA" id="ARBA00022908"/>
    </source>
</evidence>
<dbReference type="InterPro" id="IPR013762">
    <property type="entry name" value="Integrase-like_cat_sf"/>
</dbReference>
<keyword evidence="2" id="KW-0229">DNA integration</keyword>
<evidence type="ECO:0000256" key="4">
    <source>
        <dbReference type="ARBA" id="ARBA00023172"/>
    </source>
</evidence>
<dbReference type="InterPro" id="IPR053876">
    <property type="entry name" value="Phage_int_M"/>
</dbReference>
<feature type="domain" description="Tyr recombinase" evidence="5">
    <location>
        <begin position="202"/>
        <end position="397"/>
    </location>
</feature>
<dbReference type="CDD" id="cd00801">
    <property type="entry name" value="INT_P4_C"/>
    <property type="match status" value="1"/>
</dbReference>
<dbReference type="SUPFAM" id="SSF56349">
    <property type="entry name" value="DNA breaking-rejoining enzymes"/>
    <property type="match status" value="1"/>
</dbReference>
<dbReference type="AlphaFoldDB" id="A0A5C6TTC0"/>
<dbReference type="InterPro" id="IPR011010">
    <property type="entry name" value="DNA_brk_join_enz"/>
</dbReference>
<evidence type="ECO:0000313" key="7">
    <source>
        <dbReference type="Proteomes" id="UP000321249"/>
    </source>
</evidence>
<dbReference type="InterPro" id="IPR010998">
    <property type="entry name" value="Integrase_recombinase_N"/>
</dbReference>
<dbReference type="PROSITE" id="PS51898">
    <property type="entry name" value="TYR_RECOMBINASE"/>
    <property type="match status" value="1"/>
</dbReference>
<dbReference type="RefSeq" id="WP_147042913.1">
    <property type="nucleotide sequence ID" value="NZ_BAABIR010000003.1"/>
</dbReference>
<dbReference type="Pfam" id="PF13356">
    <property type="entry name" value="Arm-DNA-bind_3"/>
    <property type="match status" value="1"/>
</dbReference>
<dbReference type="Proteomes" id="UP000321249">
    <property type="component" value="Unassembled WGS sequence"/>
</dbReference>
<name>A0A5C6TTC0_9SPHN</name>
<proteinExistence type="inferred from homology"/>
<dbReference type="EMBL" id="VOQQ01000001">
    <property type="protein sequence ID" value="TXC63506.1"/>
    <property type="molecule type" value="Genomic_DNA"/>
</dbReference>
<evidence type="ECO:0000259" key="5">
    <source>
        <dbReference type="PROSITE" id="PS51898"/>
    </source>
</evidence>
<dbReference type="Gene3D" id="1.10.150.130">
    <property type="match status" value="1"/>
</dbReference>
<evidence type="ECO:0000313" key="6">
    <source>
        <dbReference type="EMBL" id="TXC63506.1"/>
    </source>
</evidence>
<dbReference type="InterPro" id="IPR050808">
    <property type="entry name" value="Phage_Integrase"/>
</dbReference>
<dbReference type="Gene3D" id="3.30.160.390">
    <property type="entry name" value="Integrase, DNA-binding domain"/>
    <property type="match status" value="1"/>
</dbReference>
<dbReference type="GO" id="GO:0015074">
    <property type="term" value="P:DNA integration"/>
    <property type="evidence" value="ECO:0007669"/>
    <property type="project" value="UniProtKB-KW"/>
</dbReference>
<dbReference type="Gene3D" id="1.10.443.10">
    <property type="entry name" value="Intergrase catalytic core"/>
    <property type="match status" value="1"/>
</dbReference>
<protein>
    <submittedName>
        <fullName evidence="6">DUF4102 domain-containing protein</fullName>
    </submittedName>
</protein>
<evidence type="ECO:0000256" key="3">
    <source>
        <dbReference type="ARBA" id="ARBA00023125"/>
    </source>
</evidence>
<keyword evidence="7" id="KW-1185">Reference proteome</keyword>
<keyword evidence="4" id="KW-0233">DNA recombination</keyword>
<keyword evidence="3" id="KW-0238">DNA-binding</keyword>
<evidence type="ECO:0000256" key="1">
    <source>
        <dbReference type="ARBA" id="ARBA00008857"/>
    </source>
</evidence>
<dbReference type="InterPro" id="IPR038488">
    <property type="entry name" value="Integrase_DNA-bd_sf"/>
</dbReference>
<accession>A0A5C6TTC0</accession>
<dbReference type="GO" id="GO:0003677">
    <property type="term" value="F:DNA binding"/>
    <property type="evidence" value="ECO:0007669"/>
    <property type="project" value="UniProtKB-KW"/>
</dbReference>
<dbReference type="InterPro" id="IPR025166">
    <property type="entry name" value="Integrase_DNA_bind_dom"/>
</dbReference>